<dbReference type="GO" id="GO:0005524">
    <property type="term" value="F:ATP binding"/>
    <property type="evidence" value="ECO:0007669"/>
    <property type="project" value="UniProtKB-KW"/>
</dbReference>
<evidence type="ECO:0000256" key="6">
    <source>
        <dbReference type="ARBA" id="ARBA00022840"/>
    </source>
</evidence>
<keyword evidence="5" id="KW-0547">Nucleotide-binding</keyword>
<evidence type="ECO:0000259" key="7">
    <source>
        <dbReference type="Pfam" id="PF08245"/>
    </source>
</evidence>
<dbReference type="InterPro" id="IPR005762">
    <property type="entry name" value="MurD"/>
</dbReference>
<dbReference type="EMBL" id="JH611156">
    <property type="protein sequence ID" value="EJP71693.1"/>
    <property type="molecule type" value="Genomic_DNA"/>
</dbReference>
<dbReference type="Gene3D" id="3.90.190.20">
    <property type="entry name" value="Mur ligase, C-terminal domain"/>
    <property type="match status" value="1"/>
</dbReference>
<dbReference type="GO" id="GO:0008360">
    <property type="term" value="P:regulation of cell shape"/>
    <property type="evidence" value="ECO:0007669"/>
    <property type="project" value="InterPro"/>
</dbReference>
<evidence type="ECO:0000256" key="4">
    <source>
        <dbReference type="ARBA" id="ARBA00022598"/>
    </source>
</evidence>
<dbReference type="STRING" id="1123866.NT01SARS_0169"/>
<dbReference type="PANTHER" id="PTHR43692">
    <property type="entry name" value="UDP-N-ACETYLMURAMOYLALANINE--D-GLUTAMATE LIGASE"/>
    <property type="match status" value="1"/>
</dbReference>
<dbReference type="SUPFAM" id="SSF53244">
    <property type="entry name" value="MurD-like peptide ligases, peptide-binding domain"/>
    <property type="match status" value="1"/>
</dbReference>
<feature type="domain" description="Mur ligase central" evidence="7">
    <location>
        <begin position="87"/>
        <end position="201"/>
    </location>
</feature>
<dbReference type="SUPFAM" id="SSF53623">
    <property type="entry name" value="MurD-like peptide ligases, catalytic domain"/>
    <property type="match status" value="1"/>
</dbReference>
<dbReference type="InterPro" id="IPR036615">
    <property type="entry name" value="Mur_ligase_C_dom_sf"/>
</dbReference>
<comment type="pathway">
    <text evidence="2">Cell wall biogenesis; peptidoglycan biosynthesis.</text>
</comment>
<dbReference type="HOGENOM" id="CLU_032540_3_1_6"/>
<comment type="subcellular location">
    <subcellularLocation>
        <location evidence="1">Cytoplasm</location>
    </subcellularLocation>
</comment>
<dbReference type="GO" id="GO:0051301">
    <property type="term" value="P:cell division"/>
    <property type="evidence" value="ECO:0007669"/>
    <property type="project" value="InterPro"/>
</dbReference>
<protein>
    <submittedName>
        <fullName evidence="8">UDP-N-acetylmuramoyl-L-alanine--D-glutamate ligase</fullName>
    </submittedName>
</protein>
<organism evidence="8 9">
    <name type="scientific">SAR86 cluster bacterium SAR86A</name>
    <dbReference type="NCBI Taxonomy" id="1123866"/>
    <lineage>
        <taxon>Bacteria</taxon>
        <taxon>Pseudomonadati</taxon>
        <taxon>Pseudomonadota</taxon>
        <taxon>Gammaproteobacteria</taxon>
        <taxon>SAR86 cluster</taxon>
    </lineage>
</organism>
<evidence type="ECO:0000256" key="3">
    <source>
        <dbReference type="ARBA" id="ARBA00022490"/>
    </source>
</evidence>
<keyword evidence="6" id="KW-0067">ATP-binding</keyword>
<evidence type="ECO:0000313" key="9">
    <source>
        <dbReference type="Proteomes" id="UP000010305"/>
    </source>
</evidence>
<dbReference type="GO" id="GO:0005737">
    <property type="term" value="C:cytoplasm"/>
    <property type="evidence" value="ECO:0007669"/>
    <property type="project" value="UniProtKB-SubCell"/>
</dbReference>
<dbReference type="Pfam" id="PF08245">
    <property type="entry name" value="Mur_ligase_M"/>
    <property type="match status" value="1"/>
</dbReference>
<dbReference type="InterPro" id="IPR013221">
    <property type="entry name" value="Mur_ligase_cen"/>
</dbReference>
<reference evidence="8 9" key="1">
    <citation type="journal article" date="2012" name="ISME J.">
        <title>Genomic insights to SAR86, an abundant and uncultivated marine bacterial lineage.</title>
        <authorList>
            <person name="Dupont C.L."/>
            <person name="Rusch D.B."/>
            <person name="Yooseph S."/>
            <person name="Lombardo M.J."/>
            <person name="Richter R.A."/>
            <person name="Valas R."/>
            <person name="Novotny M."/>
            <person name="Yee-Greenbaum J."/>
            <person name="Selengut J.D."/>
            <person name="Haft D.H."/>
            <person name="Halpern A.L."/>
            <person name="Lasken R.S."/>
            <person name="Nealson K."/>
            <person name="Friedman R."/>
            <person name="Venter J.C."/>
        </authorList>
    </citation>
    <scope>NUCLEOTIDE SEQUENCE [LARGE SCALE GENOMIC DNA]</scope>
</reference>
<proteinExistence type="predicted"/>
<dbReference type="InterPro" id="IPR036565">
    <property type="entry name" value="Mur-like_cat_sf"/>
</dbReference>
<sequence length="344" mass="39822">MKSLIYGYGKTGKSFARFLESKKYKFDIYDDNLPKYSKKIDLKKYNQILCSPGVPKNIFEKIRNINKNVLTDLDIFFQEDTSIKIGITGTNRKSTTAFHLYQLFEKFEPANLIGNIGNPMLDCINTKKYSIIELSSFQLDKMITNKLDFGILLNIQTDHLDYHGNFESYKLAKERILDAKKSISFEDNPYDLFEWITGQKSSEINLKNLPYRFQHISKNIINDSKSTNYHSLSYAVKRANEIFLNNGYILIVCGSPKKEEFRKIDIKGPDQIYIFGEHAKEIDKCVNNKNKKVFNKLSDVVNHLNKHNQKNVLFSPGYPSGDDFSNFEDRGVAFNKIFGNLNEN</sequence>
<name>J5K725_9GAMM</name>
<evidence type="ECO:0000313" key="8">
    <source>
        <dbReference type="EMBL" id="EJP71693.1"/>
    </source>
</evidence>
<dbReference type="AlphaFoldDB" id="J5K725"/>
<evidence type="ECO:0000256" key="5">
    <source>
        <dbReference type="ARBA" id="ARBA00022741"/>
    </source>
</evidence>
<keyword evidence="3" id="KW-0963">Cytoplasm</keyword>
<keyword evidence="4 8" id="KW-0436">Ligase</keyword>
<evidence type="ECO:0000256" key="1">
    <source>
        <dbReference type="ARBA" id="ARBA00004496"/>
    </source>
</evidence>
<dbReference type="Proteomes" id="UP000010305">
    <property type="component" value="Unassembled WGS sequence"/>
</dbReference>
<dbReference type="PANTHER" id="PTHR43692:SF1">
    <property type="entry name" value="UDP-N-ACETYLMURAMOYLALANINE--D-GLUTAMATE LIGASE"/>
    <property type="match status" value="1"/>
</dbReference>
<gene>
    <name evidence="8" type="ORF">NT01SARS_0169</name>
</gene>
<accession>J5K725</accession>
<evidence type="ECO:0000256" key="2">
    <source>
        <dbReference type="ARBA" id="ARBA00004752"/>
    </source>
</evidence>
<dbReference type="GO" id="GO:0008764">
    <property type="term" value="F:UDP-N-acetylmuramoylalanine-D-glutamate ligase activity"/>
    <property type="evidence" value="ECO:0007669"/>
    <property type="project" value="InterPro"/>
</dbReference>
<dbReference type="Gene3D" id="3.40.1190.10">
    <property type="entry name" value="Mur-like, catalytic domain"/>
    <property type="match status" value="1"/>
</dbReference>